<keyword evidence="2" id="KW-0140">cGMP</keyword>
<dbReference type="EC" id="3.1.4.-" evidence="6"/>
<name>A0AAV4V124_9ARAC</name>
<dbReference type="InterPro" id="IPR003018">
    <property type="entry name" value="GAF"/>
</dbReference>
<dbReference type="Gene3D" id="3.30.450.40">
    <property type="match status" value="2"/>
</dbReference>
<dbReference type="GO" id="GO:0007165">
    <property type="term" value="P:signal transduction"/>
    <property type="evidence" value="ECO:0007669"/>
    <property type="project" value="InterPro"/>
</dbReference>
<dbReference type="InterPro" id="IPR029016">
    <property type="entry name" value="GAF-like_dom_sf"/>
</dbReference>
<reference evidence="8 9" key="1">
    <citation type="submission" date="2021-06" db="EMBL/GenBank/DDBJ databases">
        <title>Caerostris darwini draft genome.</title>
        <authorList>
            <person name="Kono N."/>
            <person name="Arakawa K."/>
        </authorList>
    </citation>
    <scope>NUCLEOTIDE SEQUENCE [LARGE SCALE GENOMIC DNA]</scope>
</reference>
<dbReference type="Pfam" id="PF00233">
    <property type="entry name" value="PDEase_I"/>
    <property type="match status" value="1"/>
</dbReference>
<feature type="binding site" evidence="5">
    <location>
        <position position="757"/>
    </location>
    <ligand>
        <name>Zn(2+)</name>
        <dbReference type="ChEBI" id="CHEBI:29105"/>
        <label>1</label>
    </ligand>
</feature>
<dbReference type="Pfam" id="PF01590">
    <property type="entry name" value="GAF"/>
    <property type="match status" value="2"/>
</dbReference>
<dbReference type="PROSITE" id="PS00126">
    <property type="entry name" value="PDEASE_I_1"/>
    <property type="match status" value="1"/>
</dbReference>
<dbReference type="GO" id="GO:0004114">
    <property type="term" value="F:3',5'-cyclic-nucleotide phosphodiesterase activity"/>
    <property type="evidence" value="ECO:0007669"/>
    <property type="project" value="InterPro"/>
</dbReference>
<dbReference type="PROSITE" id="PS51845">
    <property type="entry name" value="PDEASE_I_2"/>
    <property type="match status" value="1"/>
</dbReference>
<accession>A0AAV4V124</accession>
<evidence type="ECO:0000256" key="2">
    <source>
        <dbReference type="ARBA" id="ARBA00022535"/>
    </source>
</evidence>
<dbReference type="Gene3D" id="1.10.1300.10">
    <property type="entry name" value="3'5'-cyclic nucleotide phosphodiesterase, catalytic domain"/>
    <property type="match status" value="1"/>
</dbReference>
<dbReference type="SMART" id="SM00065">
    <property type="entry name" value="GAF"/>
    <property type="match status" value="2"/>
</dbReference>
<comment type="cofactor">
    <cofactor evidence="6">
        <name>a divalent metal cation</name>
        <dbReference type="ChEBI" id="CHEBI:60240"/>
    </cofactor>
    <text evidence="6">Binds 2 divalent metal cations per subunit. Site 1 may preferentially bind zinc ions, while site 2 has a preference for magnesium and/or manganese ions.</text>
</comment>
<evidence type="ECO:0000256" key="1">
    <source>
        <dbReference type="ARBA" id="ARBA00007648"/>
    </source>
</evidence>
<comment type="similarity">
    <text evidence="1 6">Belongs to the cyclic nucleotide phosphodiesterase family.</text>
</comment>
<evidence type="ECO:0000313" key="8">
    <source>
        <dbReference type="EMBL" id="GIY63836.1"/>
    </source>
</evidence>
<keyword evidence="9" id="KW-1185">Reference proteome</keyword>
<dbReference type="InterPro" id="IPR036971">
    <property type="entry name" value="PDEase_catalytic_dom_sf"/>
</dbReference>
<dbReference type="PANTHER" id="PTHR11347">
    <property type="entry name" value="CYCLIC NUCLEOTIDE PHOSPHODIESTERASE"/>
    <property type="match status" value="1"/>
</dbReference>
<evidence type="ECO:0000256" key="3">
    <source>
        <dbReference type="ARBA" id="ARBA00022723"/>
    </source>
</evidence>
<dbReference type="FunFam" id="1.10.1300.10:FF:000003">
    <property type="entry name" value="Phosphodiesterase"/>
    <property type="match status" value="1"/>
</dbReference>
<keyword evidence="3 5" id="KW-0479">Metal-binding</keyword>
<keyword evidence="4 6" id="KW-0378">Hydrolase</keyword>
<protein>
    <recommendedName>
        <fullName evidence="6">Phosphodiesterase</fullName>
        <ecNumber evidence="6">3.1.4.-</ecNumber>
    </recommendedName>
</protein>
<dbReference type="InterPro" id="IPR023174">
    <property type="entry name" value="PDEase_CS"/>
</dbReference>
<dbReference type="FunFam" id="3.30.450.40:FF:000032">
    <property type="entry name" value="Phosphodiesterase"/>
    <property type="match status" value="1"/>
</dbReference>
<dbReference type="PRINTS" id="PR00387">
    <property type="entry name" value="PDIESTERASE1"/>
</dbReference>
<evidence type="ECO:0000259" key="7">
    <source>
        <dbReference type="PROSITE" id="PS51845"/>
    </source>
</evidence>
<dbReference type="InterPro" id="IPR023088">
    <property type="entry name" value="PDEase"/>
</dbReference>
<dbReference type="AlphaFoldDB" id="A0AAV4V124"/>
<gene>
    <name evidence="8" type="primary">Pde11</name>
    <name evidence="8" type="ORF">CDAR_465751</name>
</gene>
<proteinExistence type="inferred from homology"/>
<organism evidence="8 9">
    <name type="scientific">Caerostris darwini</name>
    <dbReference type="NCBI Taxonomy" id="1538125"/>
    <lineage>
        <taxon>Eukaryota</taxon>
        <taxon>Metazoa</taxon>
        <taxon>Ecdysozoa</taxon>
        <taxon>Arthropoda</taxon>
        <taxon>Chelicerata</taxon>
        <taxon>Arachnida</taxon>
        <taxon>Araneae</taxon>
        <taxon>Araneomorphae</taxon>
        <taxon>Entelegynae</taxon>
        <taxon>Araneoidea</taxon>
        <taxon>Araneidae</taxon>
        <taxon>Caerostris</taxon>
    </lineage>
</organism>
<dbReference type="SUPFAM" id="SSF55781">
    <property type="entry name" value="GAF domain-like"/>
    <property type="match status" value="2"/>
</dbReference>
<feature type="binding site" evidence="5">
    <location>
        <position position="646"/>
    </location>
    <ligand>
        <name>Zn(2+)</name>
        <dbReference type="ChEBI" id="CHEBI:29105"/>
        <label>1</label>
    </ligand>
</feature>
<evidence type="ECO:0000313" key="9">
    <source>
        <dbReference type="Proteomes" id="UP001054837"/>
    </source>
</evidence>
<feature type="binding site" evidence="5">
    <location>
        <position position="647"/>
    </location>
    <ligand>
        <name>Zn(2+)</name>
        <dbReference type="ChEBI" id="CHEBI:29105"/>
        <label>2</label>
    </ligand>
</feature>
<dbReference type="InterPro" id="IPR002073">
    <property type="entry name" value="PDEase_catalytic_dom"/>
</dbReference>
<dbReference type="CDD" id="cd00077">
    <property type="entry name" value="HDc"/>
    <property type="match status" value="1"/>
</dbReference>
<comment type="caution">
    <text evidence="8">The sequence shown here is derived from an EMBL/GenBank/DDBJ whole genome shotgun (WGS) entry which is preliminary data.</text>
</comment>
<sequence>MADSRLPSHFPTEGMVKKSFGLTTPSSGTATPFLRISPHELEIGTYHSGPILNITFDGISTSLSECLPRNTKSGYAALCTLHELCPLDEREIILEQIHDIRNDIELHSFCHKVIQNVSVLIDRDKCSIFLVKGEKDSKISMLLLTCGPILNRTSDDIPTSVSLSFCNSNCGCSSRFTRNTLQESQAIDEQELIFELVQDIRDDLDVRSLCHKVLQKVSILIDADRCSLFLVKGEKSNPSRCLVSQLLDVSRCSTVEQMQQKEEICILWGNGIVGHVAEYRKSLNIPDCYKDDRFNSQVGSRTGYKTHNMLCMPILDADGEVKAIAQIMNKRRGKEPFTDADEKVCSRYLKFCGISLRNAELHLLSELENKRNQVFMDLARVVFEEKLTLGQIVHRIMIHIQLLLQNERCQILILDENTKTFSRVFDLDINDMKVENLESRCALEVRFPINVGITGYVATTGETLNIPDVLQDDRFDPSVDEDSNFRHHSILCMPITNASKNIIGVSQIINKLNGTPFTKDDENIFEICTIFCGLGIQHNQMYERSMKAIAKTKVVLEVLSYHATAPLEEVHELLREYIPPTEIYKLHDLKFDYFSLNDKEMLKACVRMFMDLDLNQRFTIEYDVSKMGHVLGKLETLSLLIACLCHDLDHRGTNNSFQKKSNSPLAQLYSTSTMEHHHFDQCVMLLSSEGNQILSHLSSEEYMNVVHVLEDAILATDLDAYYKRQCTFTQNARKRNYNWNREDNRQLLRAMLMTACDISAITKPWEIQKKVAELIANEFFEQGDVEKQLKFQPIDMMNRDKKEKLPLMQVKFIDSMCLPLYEAFAMISDKLTPMLDGVKENRAQWLKLAKEKESYSSEN</sequence>
<feature type="binding site" evidence="5">
    <location>
        <position position="647"/>
    </location>
    <ligand>
        <name>Zn(2+)</name>
        <dbReference type="ChEBI" id="CHEBI:29105"/>
        <label>1</label>
    </ligand>
</feature>
<dbReference type="Proteomes" id="UP001054837">
    <property type="component" value="Unassembled WGS sequence"/>
</dbReference>
<dbReference type="EMBL" id="BPLQ01012232">
    <property type="protein sequence ID" value="GIY63836.1"/>
    <property type="molecule type" value="Genomic_DNA"/>
</dbReference>
<dbReference type="GO" id="GO:0046872">
    <property type="term" value="F:metal ion binding"/>
    <property type="evidence" value="ECO:0007669"/>
    <property type="project" value="UniProtKB-KW"/>
</dbReference>
<dbReference type="SUPFAM" id="SSF109604">
    <property type="entry name" value="HD-domain/PDEase-like"/>
    <property type="match status" value="1"/>
</dbReference>
<evidence type="ECO:0000256" key="4">
    <source>
        <dbReference type="ARBA" id="ARBA00022801"/>
    </source>
</evidence>
<feature type="domain" description="PDEase" evidence="7">
    <location>
        <begin position="626"/>
        <end position="852"/>
    </location>
</feature>
<evidence type="ECO:0000256" key="6">
    <source>
        <dbReference type="RuleBase" id="RU363067"/>
    </source>
</evidence>
<evidence type="ECO:0000256" key="5">
    <source>
        <dbReference type="PIRSR" id="PIRSR623088-3"/>
    </source>
</evidence>
<dbReference type="InterPro" id="IPR003607">
    <property type="entry name" value="HD/PDEase_dom"/>
</dbReference>